<feature type="transmembrane region" description="Helical" evidence="8">
    <location>
        <begin position="134"/>
        <end position="158"/>
    </location>
</feature>
<evidence type="ECO:0000256" key="7">
    <source>
        <dbReference type="ARBA" id="ARBA00023136"/>
    </source>
</evidence>
<keyword evidence="5 8" id="KW-0812">Transmembrane</keyword>
<keyword evidence="7 8" id="KW-0472">Membrane</keyword>
<comment type="similarity">
    <text evidence="2">Belongs to the tellurite-resistance/dicarboxylate transporter (TDT) family.</text>
</comment>
<dbReference type="PANTHER" id="PTHR31686:SF1">
    <property type="entry name" value="SULFITE EFFLUX PUMP SSU1"/>
    <property type="match status" value="1"/>
</dbReference>
<feature type="transmembrane region" description="Helical" evidence="8">
    <location>
        <begin position="276"/>
        <end position="294"/>
    </location>
</feature>
<proteinExistence type="inferred from homology"/>
<protein>
    <submittedName>
        <fullName evidence="9">Tellurite resistance protein-like permease</fullName>
    </submittedName>
</protein>
<evidence type="ECO:0000256" key="6">
    <source>
        <dbReference type="ARBA" id="ARBA00022989"/>
    </source>
</evidence>
<dbReference type="InterPro" id="IPR038665">
    <property type="entry name" value="Voltage-dep_anion_channel_sf"/>
</dbReference>
<feature type="transmembrane region" description="Helical" evidence="8">
    <location>
        <begin position="300"/>
        <end position="322"/>
    </location>
</feature>
<feature type="transmembrane region" description="Helical" evidence="8">
    <location>
        <begin position="9"/>
        <end position="28"/>
    </location>
</feature>
<keyword evidence="3" id="KW-0813">Transport</keyword>
<name>A0ABY7RQR1_9DEIN</name>
<dbReference type="InterPro" id="IPR051629">
    <property type="entry name" value="Sulfite_efflux_TDT"/>
</dbReference>
<dbReference type="PANTHER" id="PTHR31686">
    <property type="match status" value="1"/>
</dbReference>
<feature type="transmembrane region" description="Helical" evidence="8">
    <location>
        <begin position="200"/>
        <end position="219"/>
    </location>
</feature>
<keyword evidence="10" id="KW-1185">Reference proteome</keyword>
<feature type="transmembrane region" description="Helical" evidence="8">
    <location>
        <begin position="164"/>
        <end position="188"/>
    </location>
</feature>
<evidence type="ECO:0000256" key="5">
    <source>
        <dbReference type="ARBA" id="ARBA00022692"/>
    </source>
</evidence>
<feature type="transmembrane region" description="Helical" evidence="8">
    <location>
        <begin position="239"/>
        <end position="264"/>
    </location>
</feature>
<organism evidence="9 10">
    <name type="scientific">Thermus antranikianii</name>
    <dbReference type="NCBI Taxonomy" id="88190"/>
    <lineage>
        <taxon>Bacteria</taxon>
        <taxon>Thermotogati</taxon>
        <taxon>Deinococcota</taxon>
        <taxon>Deinococci</taxon>
        <taxon>Thermales</taxon>
        <taxon>Thermaceae</taxon>
        <taxon>Thermus</taxon>
    </lineage>
</organism>
<feature type="transmembrane region" description="Helical" evidence="8">
    <location>
        <begin position="34"/>
        <end position="53"/>
    </location>
</feature>
<dbReference type="EMBL" id="CP046617">
    <property type="protein sequence ID" value="WCM39853.1"/>
    <property type="molecule type" value="Genomic_DNA"/>
</dbReference>
<evidence type="ECO:0000256" key="3">
    <source>
        <dbReference type="ARBA" id="ARBA00022448"/>
    </source>
</evidence>
<evidence type="ECO:0000313" key="9">
    <source>
        <dbReference type="EMBL" id="WCM39853.1"/>
    </source>
</evidence>
<evidence type="ECO:0000256" key="4">
    <source>
        <dbReference type="ARBA" id="ARBA00022475"/>
    </source>
</evidence>
<reference evidence="9 10" key="1">
    <citation type="submission" date="2019-12" db="EMBL/GenBank/DDBJ databases">
        <authorList>
            <person name="An T."/>
        </authorList>
    </citation>
    <scope>NUCLEOTIDE SEQUENCE [LARGE SCALE GENOMIC DNA]</scope>
    <source>
        <strain evidence="9 10">JCM 19900</strain>
    </source>
</reference>
<evidence type="ECO:0000313" key="10">
    <source>
        <dbReference type="Proteomes" id="UP001317488"/>
    </source>
</evidence>
<keyword evidence="6 8" id="KW-1133">Transmembrane helix</keyword>
<sequence>MSVRFFHPAWFAMVMGGSGVALVLHRFSLEALALVNYGVVALLFLASLGIFLAKLFGHRDRVWEELHHPLLSQLYATFPLAFLLFGLATHEVLGQGKLALILFAVGSPLVLLLSLLLSYLIFTRIRLPFEAANGTWFIPPVSSAVVPLAGGPLLPLMGPWAKEAFYWMLMFLGLGLILFLWVGANLLARLYAHERPAPELVPSLFIGLAPVGVGILAPLSLLKDAKALGLFPGGLEGLYLFGIALWGLGGWWFVLAMALFLENLLHRVRLGFQPGLWTFVFPMAAFTLATRALAEGLYSLLLHLLAQGLFLVLMAFYLPLLIRSLLAFLRLETLRPFGQQAPGQAHPSPQGR</sequence>
<dbReference type="Proteomes" id="UP001317488">
    <property type="component" value="Chromosome"/>
</dbReference>
<gene>
    <name evidence="9" type="ORF">GO600_06960</name>
</gene>
<accession>A0ABY7RQR1</accession>
<feature type="transmembrane region" description="Helical" evidence="8">
    <location>
        <begin position="99"/>
        <end position="122"/>
    </location>
</feature>
<evidence type="ECO:0000256" key="8">
    <source>
        <dbReference type="SAM" id="Phobius"/>
    </source>
</evidence>
<keyword evidence="4" id="KW-1003">Cell membrane</keyword>
<evidence type="ECO:0000256" key="2">
    <source>
        <dbReference type="ARBA" id="ARBA00008566"/>
    </source>
</evidence>
<feature type="transmembrane region" description="Helical" evidence="8">
    <location>
        <begin position="74"/>
        <end position="93"/>
    </location>
</feature>
<dbReference type="Pfam" id="PF03595">
    <property type="entry name" value="SLAC1"/>
    <property type="match status" value="1"/>
</dbReference>
<comment type="subcellular location">
    <subcellularLocation>
        <location evidence="1">Cell membrane</location>
        <topology evidence="1">Multi-pass membrane protein</topology>
    </subcellularLocation>
</comment>
<evidence type="ECO:0000256" key="1">
    <source>
        <dbReference type="ARBA" id="ARBA00004651"/>
    </source>
</evidence>
<dbReference type="Gene3D" id="1.50.10.150">
    <property type="entry name" value="Voltage-dependent anion channel"/>
    <property type="match status" value="1"/>
</dbReference>
<dbReference type="InterPro" id="IPR004695">
    <property type="entry name" value="SLAC1/Mae1/Ssu1/TehA"/>
</dbReference>